<dbReference type="Proteomes" id="UP001165069">
    <property type="component" value="Unassembled WGS sequence"/>
</dbReference>
<reference evidence="1 2" key="1">
    <citation type="journal article" date="2023" name="Antonie Van Leeuwenhoek">
        <title>Mesoterricola silvestris gen. nov., sp. nov., Mesoterricola sediminis sp. nov., Geothrix oryzae sp. nov., Geothrix edaphica sp. nov., Geothrix rubra sp. nov., and Geothrix limicola sp. nov., six novel members of Acidobacteriota isolated from soils.</title>
        <authorList>
            <person name="Itoh H."/>
            <person name="Sugisawa Y."/>
            <person name="Mise K."/>
            <person name="Xu Z."/>
            <person name="Kuniyasu M."/>
            <person name="Ushijima N."/>
            <person name="Kawano K."/>
            <person name="Kobayashi E."/>
            <person name="Shiratori Y."/>
            <person name="Masuda Y."/>
            <person name="Senoo K."/>
        </authorList>
    </citation>
    <scope>NUCLEOTIDE SEQUENCE [LARGE SCALE GENOMIC DNA]</scope>
    <source>
        <strain evidence="1 2">Red804</strain>
    </source>
</reference>
<organism evidence="1 2">
    <name type="scientific">Geothrix limicola</name>
    <dbReference type="NCBI Taxonomy" id="2927978"/>
    <lineage>
        <taxon>Bacteria</taxon>
        <taxon>Pseudomonadati</taxon>
        <taxon>Acidobacteriota</taxon>
        <taxon>Holophagae</taxon>
        <taxon>Holophagales</taxon>
        <taxon>Holophagaceae</taxon>
        <taxon>Geothrix</taxon>
    </lineage>
</organism>
<dbReference type="InterPro" id="IPR024078">
    <property type="entry name" value="LmbE-like_dom_sf"/>
</dbReference>
<accession>A0ABQ5QGC8</accession>
<proteinExistence type="predicted"/>
<dbReference type="Pfam" id="PF02585">
    <property type="entry name" value="PIG-L"/>
    <property type="match status" value="1"/>
</dbReference>
<protein>
    <recommendedName>
        <fullName evidence="3">PIG-L family deacetylase</fullName>
    </recommendedName>
</protein>
<dbReference type="EMBL" id="BSDE01000003">
    <property type="protein sequence ID" value="GLH73391.1"/>
    <property type="molecule type" value="Genomic_DNA"/>
</dbReference>
<evidence type="ECO:0008006" key="3">
    <source>
        <dbReference type="Google" id="ProtNLM"/>
    </source>
</evidence>
<name>A0ABQ5QGC8_9BACT</name>
<keyword evidence="2" id="KW-1185">Reference proteome</keyword>
<dbReference type="Gene3D" id="3.40.50.10320">
    <property type="entry name" value="LmbE-like"/>
    <property type="match status" value="1"/>
</dbReference>
<gene>
    <name evidence="1" type="ORF">GETHLI_18930</name>
</gene>
<sequence length="234" mass="26132">MRVEWTGTLEGDEVNQIDGKEPLKPPCVAIVVAHPDDETLWCGGLLLSHPEWSTFIVTLCRGEDFDRSARFRQALVSLRATGAMGNLDDGVDQYPLSAKRVQDTILSLLPKWPFDLLLTHAPQGEYTWHRRHGEVSLAMHALWRSGQLQAKALWQFAYEDGGGSYPPRPQSHNTLQLPLTEAIWNRKLQIITEVYGFGATSWEARAASRVEAFNCFTDGGPPNPALEQSLLVNP</sequence>
<dbReference type="SUPFAM" id="SSF102588">
    <property type="entry name" value="LmbE-like"/>
    <property type="match status" value="1"/>
</dbReference>
<dbReference type="InterPro" id="IPR003737">
    <property type="entry name" value="GlcNAc_PI_deacetylase-related"/>
</dbReference>
<comment type="caution">
    <text evidence="1">The sequence shown here is derived from an EMBL/GenBank/DDBJ whole genome shotgun (WGS) entry which is preliminary data.</text>
</comment>
<evidence type="ECO:0000313" key="1">
    <source>
        <dbReference type="EMBL" id="GLH73391.1"/>
    </source>
</evidence>
<evidence type="ECO:0000313" key="2">
    <source>
        <dbReference type="Proteomes" id="UP001165069"/>
    </source>
</evidence>